<gene>
    <name evidence="1" type="ORF">ACI43T_03680</name>
</gene>
<keyword evidence="2" id="KW-1185">Reference proteome</keyword>
<reference evidence="1 2" key="1">
    <citation type="submission" date="2024-11" db="EMBL/GenBank/DDBJ databases">
        <authorList>
            <person name="Mikucki A.G."/>
            <person name="Kahler C.M."/>
        </authorList>
    </citation>
    <scope>NUCLEOTIDE SEQUENCE [LARGE SCALE GENOMIC DNA]</scope>
    <source>
        <strain evidence="1 2">EXNM717</strain>
    </source>
</reference>
<name>A0ABW8Q236_9NEIS</name>
<dbReference type="RefSeq" id="WP_405385572.1">
    <property type="nucleotide sequence ID" value="NZ_JBJGEB010000003.1"/>
</dbReference>
<evidence type="ECO:0000313" key="2">
    <source>
        <dbReference type="Proteomes" id="UP001621964"/>
    </source>
</evidence>
<sequence length="92" mass="10414">MKHRHACRTQSDWRRDDCQSADDGDYLKVKPSMSIISILSIHLLQTFINAANLSEKQKSCGNISSTCFLISAIAMTLPDKIVYRYSTTHKAH</sequence>
<dbReference type="EMBL" id="JBJGEB010000003">
    <property type="protein sequence ID" value="MFK7641599.1"/>
    <property type="molecule type" value="Genomic_DNA"/>
</dbReference>
<proteinExistence type="predicted"/>
<evidence type="ECO:0000313" key="1">
    <source>
        <dbReference type="EMBL" id="MFK7641599.1"/>
    </source>
</evidence>
<comment type="caution">
    <text evidence="1">The sequence shown here is derived from an EMBL/GenBank/DDBJ whole genome shotgun (WGS) entry which is preliminary data.</text>
</comment>
<accession>A0ABW8Q236</accession>
<protein>
    <submittedName>
        <fullName evidence="1">Uncharacterized protein</fullName>
    </submittedName>
</protein>
<organism evidence="1 2">
    <name type="scientific">Neisseria oralis</name>
    <dbReference type="NCBI Taxonomy" id="1107316"/>
    <lineage>
        <taxon>Bacteria</taxon>
        <taxon>Pseudomonadati</taxon>
        <taxon>Pseudomonadota</taxon>
        <taxon>Betaproteobacteria</taxon>
        <taxon>Neisseriales</taxon>
        <taxon>Neisseriaceae</taxon>
        <taxon>Neisseria</taxon>
    </lineage>
</organism>
<dbReference type="Proteomes" id="UP001621964">
    <property type="component" value="Unassembled WGS sequence"/>
</dbReference>